<dbReference type="GeneID" id="63185576"/>
<reference evidence="1 2" key="1">
    <citation type="journal article" date="2006" name="Int. J. Syst. Evol. Microbiol.">
        <title>Haloterrigena longa sp. nov. and Haloterrigena limicola sp. nov., extremely halophilic archaea isolated from a salt lake.</title>
        <authorList>
            <person name="Cui H.L."/>
            <person name="Tohty D."/>
            <person name="Zhou P.J."/>
            <person name="Liu S.J."/>
        </authorList>
    </citation>
    <scope>NUCLEOTIDE SEQUENCE [LARGE SCALE GENOMIC DNA]</scope>
    <source>
        <strain evidence="1 2">ABH32</strain>
    </source>
</reference>
<keyword evidence="2" id="KW-1185">Reference proteome</keyword>
<dbReference type="OrthoDB" id="154641at2157"/>
<evidence type="ECO:0000313" key="1">
    <source>
        <dbReference type="EMBL" id="QSW85213.1"/>
    </source>
</evidence>
<dbReference type="EMBL" id="CP071463">
    <property type="protein sequence ID" value="QSW85213.1"/>
    <property type="molecule type" value="Genomic_DNA"/>
</dbReference>
<dbReference type="KEGG" id="hlo:J0X27_17490"/>
<evidence type="ECO:0000313" key="2">
    <source>
        <dbReference type="Proteomes" id="UP000663191"/>
    </source>
</evidence>
<protein>
    <submittedName>
        <fullName evidence="1">Uncharacterized protein</fullName>
    </submittedName>
</protein>
<proteinExistence type="predicted"/>
<organism evidence="1 2">
    <name type="scientific">Natrinema longum</name>
    <dbReference type="NCBI Taxonomy" id="370324"/>
    <lineage>
        <taxon>Archaea</taxon>
        <taxon>Methanobacteriati</taxon>
        <taxon>Methanobacteriota</taxon>
        <taxon>Stenosarchaea group</taxon>
        <taxon>Halobacteria</taxon>
        <taxon>Halobacteriales</taxon>
        <taxon>Natrialbaceae</taxon>
        <taxon>Natrinema</taxon>
    </lineage>
</organism>
<dbReference type="Proteomes" id="UP000663191">
    <property type="component" value="Chromosome"/>
</dbReference>
<dbReference type="AlphaFoldDB" id="A0A8A2U9E4"/>
<dbReference type="RefSeq" id="WP_207270416.1">
    <property type="nucleotide sequence ID" value="NZ_CP071463.1"/>
</dbReference>
<gene>
    <name evidence="1" type="ORF">J0X27_17490</name>
</gene>
<accession>A0A8A2U9E4</accession>
<sequence length="46" mass="5474">MVYRLRCDSCELDRECPDWAEANRFASDHEAEYVDHWVSIVDLQEA</sequence>
<name>A0A8A2U9E4_9EURY</name>